<dbReference type="PANTHER" id="PTHR11122">
    <property type="entry name" value="APOSPORY-ASSOCIATED PROTEIN C-RELATED"/>
    <property type="match status" value="1"/>
</dbReference>
<feature type="signal peptide" evidence="5">
    <location>
        <begin position="1"/>
        <end position="16"/>
    </location>
</feature>
<evidence type="ECO:0000256" key="2">
    <source>
        <dbReference type="ARBA" id="ARBA00005866"/>
    </source>
</evidence>
<reference evidence="6" key="1">
    <citation type="submission" date="2021-05" db="EMBL/GenBank/DDBJ databases">
        <title>The genome of the haptophyte Pavlova lutheri (Diacronema luteri, Pavlovales) - a model for lipid biosynthesis in eukaryotic algae.</title>
        <authorList>
            <person name="Hulatt C.J."/>
            <person name="Posewitz M.C."/>
        </authorList>
    </citation>
    <scope>NUCLEOTIDE SEQUENCE</scope>
    <source>
        <strain evidence="6">NIVA-4/92</strain>
    </source>
</reference>
<dbReference type="PANTHER" id="PTHR11122:SF39">
    <property type="entry name" value="GLUCOSE-6-PHOSPHATE 1-EPIMERASE"/>
    <property type="match status" value="1"/>
</dbReference>
<comment type="catalytic activity">
    <reaction evidence="1">
        <text>alpha-D-glucose 6-phosphate = beta-D-glucose 6-phosphate</text>
        <dbReference type="Rhea" id="RHEA:16249"/>
        <dbReference type="ChEBI" id="CHEBI:58225"/>
        <dbReference type="ChEBI" id="CHEBI:58247"/>
        <dbReference type="EC" id="5.1.3.15"/>
    </reaction>
</comment>
<proteinExistence type="inferred from homology"/>
<dbReference type="EMBL" id="JAGTXO010000020">
    <property type="protein sequence ID" value="KAG8462551.1"/>
    <property type="molecule type" value="Genomic_DNA"/>
</dbReference>
<dbReference type="EC" id="5.1.3.15" evidence="3"/>
<keyword evidence="5" id="KW-0732">Signal</keyword>
<dbReference type="GO" id="GO:0030246">
    <property type="term" value="F:carbohydrate binding"/>
    <property type="evidence" value="ECO:0007669"/>
    <property type="project" value="InterPro"/>
</dbReference>
<dbReference type="GO" id="GO:0005737">
    <property type="term" value="C:cytoplasm"/>
    <property type="evidence" value="ECO:0007669"/>
    <property type="project" value="TreeGrafter"/>
</dbReference>
<feature type="chain" id="PRO_5035177481" description="glucose-6-phosphate 1-epimerase" evidence="5">
    <location>
        <begin position="17"/>
        <end position="337"/>
    </location>
</feature>
<dbReference type="OMA" id="WKNEYGE"/>
<organism evidence="6 7">
    <name type="scientific">Diacronema lutheri</name>
    <name type="common">Unicellular marine alga</name>
    <name type="synonym">Monochrysis lutheri</name>
    <dbReference type="NCBI Taxonomy" id="2081491"/>
    <lineage>
        <taxon>Eukaryota</taxon>
        <taxon>Haptista</taxon>
        <taxon>Haptophyta</taxon>
        <taxon>Pavlovophyceae</taxon>
        <taxon>Pavlovales</taxon>
        <taxon>Pavlovaceae</taxon>
        <taxon>Diacronema</taxon>
    </lineage>
</organism>
<sequence>MARVSAALFVVGVAHAAGSRVHMSQHRMRVRGGARALMSETPLPPPPMPAPPPAPVPVKLPPVSEGANAAGLKTITLTHANGDSATLYTFGGCVTSYTHAGVETLKVRPDAKMDGSKPISGGIPHCFPQFGPGAIQQHGFARNLEWEVRSTDAGAEPSVCLRLADSPKTRDMWPYPFEAIYTVTLASDRLKTSLEVKNTGAEPFTFTAALHSYFDISAVANLKIEGNFKGSQYIDKTAKPPAELTAASDTITISKETDSVYKGVSGELKLVDSGKGTQLAIECKQGWRDTVIWNPYGDQGMGYDSFVCAEAALAAFPFTLQPNVVWTGLMDLVSTKL</sequence>
<accession>A0A8J5X729</accession>
<dbReference type="OrthoDB" id="1659429at2759"/>
<gene>
    <name evidence="6" type="ORF">KFE25_010376</name>
</gene>
<dbReference type="InterPro" id="IPR025532">
    <property type="entry name" value="G6P_1-epimerase"/>
</dbReference>
<dbReference type="InterPro" id="IPR014718">
    <property type="entry name" value="GH-type_carb-bd"/>
</dbReference>
<evidence type="ECO:0000313" key="7">
    <source>
        <dbReference type="Proteomes" id="UP000751190"/>
    </source>
</evidence>
<keyword evidence="4" id="KW-0413">Isomerase</keyword>
<dbReference type="InterPro" id="IPR008183">
    <property type="entry name" value="Aldose_1/G6P_1-epimerase"/>
</dbReference>
<protein>
    <recommendedName>
        <fullName evidence="3">glucose-6-phosphate 1-epimerase</fullName>
        <ecNumber evidence="3">5.1.3.15</ecNumber>
    </recommendedName>
</protein>
<dbReference type="Gene3D" id="2.70.98.10">
    <property type="match status" value="1"/>
</dbReference>
<dbReference type="GO" id="GO:0005975">
    <property type="term" value="P:carbohydrate metabolic process"/>
    <property type="evidence" value="ECO:0007669"/>
    <property type="project" value="InterPro"/>
</dbReference>
<dbReference type="Proteomes" id="UP000751190">
    <property type="component" value="Unassembled WGS sequence"/>
</dbReference>
<dbReference type="SUPFAM" id="SSF74650">
    <property type="entry name" value="Galactose mutarotase-like"/>
    <property type="match status" value="1"/>
</dbReference>
<dbReference type="InterPro" id="IPR011013">
    <property type="entry name" value="Gal_mutarotase_sf_dom"/>
</dbReference>
<dbReference type="Pfam" id="PF01263">
    <property type="entry name" value="Aldose_epim"/>
    <property type="match status" value="1"/>
</dbReference>
<dbReference type="CDD" id="cd09020">
    <property type="entry name" value="D-hex-6-P-epi_like"/>
    <property type="match status" value="1"/>
</dbReference>
<comment type="caution">
    <text evidence="6">The sequence shown here is derived from an EMBL/GenBank/DDBJ whole genome shotgun (WGS) entry which is preliminary data.</text>
</comment>
<evidence type="ECO:0000256" key="5">
    <source>
        <dbReference type="SAM" id="SignalP"/>
    </source>
</evidence>
<dbReference type="AlphaFoldDB" id="A0A8J5X729"/>
<evidence type="ECO:0000313" key="6">
    <source>
        <dbReference type="EMBL" id="KAG8462551.1"/>
    </source>
</evidence>
<comment type="similarity">
    <text evidence="2">Belongs to the glucose-6-phosphate 1-epimerase family.</text>
</comment>
<evidence type="ECO:0000256" key="4">
    <source>
        <dbReference type="ARBA" id="ARBA00023235"/>
    </source>
</evidence>
<dbReference type="GO" id="GO:0047938">
    <property type="term" value="F:glucose-6-phosphate 1-epimerase activity"/>
    <property type="evidence" value="ECO:0007669"/>
    <property type="project" value="UniProtKB-EC"/>
</dbReference>
<keyword evidence="7" id="KW-1185">Reference proteome</keyword>
<name>A0A8J5X729_DIALT</name>
<evidence type="ECO:0000256" key="3">
    <source>
        <dbReference type="ARBA" id="ARBA00012083"/>
    </source>
</evidence>
<evidence type="ECO:0000256" key="1">
    <source>
        <dbReference type="ARBA" id="ARBA00001096"/>
    </source>
</evidence>